<protein>
    <submittedName>
        <fullName evidence="1">Uncharacterized protein</fullName>
    </submittedName>
</protein>
<accession>A0A2N5J7E8</accession>
<evidence type="ECO:0000313" key="2">
    <source>
        <dbReference type="Proteomes" id="UP000235050"/>
    </source>
</evidence>
<proteinExistence type="predicted"/>
<dbReference type="AlphaFoldDB" id="A0A2N5J7E8"/>
<name>A0A2N5J7E8_9BIFI</name>
<reference evidence="1 2" key="1">
    <citation type="submission" date="2017-07" db="EMBL/GenBank/DDBJ databases">
        <title>Bifidobacterium novel species.</title>
        <authorList>
            <person name="Lugli G.A."/>
            <person name="Milani C."/>
            <person name="Duranti S."/>
            <person name="Mangifesta M."/>
        </authorList>
    </citation>
    <scope>NUCLEOTIDE SEQUENCE [LARGE SCALE GENOMIC DNA]</scope>
    <source>
        <strain evidence="2">Uis1B</strain>
    </source>
</reference>
<evidence type="ECO:0000313" key="1">
    <source>
        <dbReference type="EMBL" id="PLS30135.1"/>
    </source>
</evidence>
<dbReference type="RefSeq" id="WP_101618069.1">
    <property type="nucleotide sequence ID" value="NZ_NMWU01000043.1"/>
</dbReference>
<keyword evidence="2" id="KW-1185">Reference proteome</keyword>
<gene>
    <name evidence="1" type="ORF">Uis1B_2018</name>
</gene>
<dbReference type="EMBL" id="NMWU01000043">
    <property type="protein sequence ID" value="PLS30135.1"/>
    <property type="molecule type" value="Genomic_DNA"/>
</dbReference>
<comment type="caution">
    <text evidence="1">The sequence shown here is derived from an EMBL/GenBank/DDBJ whole genome shotgun (WGS) entry which is preliminary data.</text>
</comment>
<organism evidence="1 2">
    <name type="scientific">Bifidobacterium margollesii</name>
    <dbReference type="NCBI Taxonomy" id="2020964"/>
    <lineage>
        <taxon>Bacteria</taxon>
        <taxon>Bacillati</taxon>
        <taxon>Actinomycetota</taxon>
        <taxon>Actinomycetes</taxon>
        <taxon>Bifidobacteriales</taxon>
        <taxon>Bifidobacteriaceae</taxon>
        <taxon>Bifidobacterium</taxon>
    </lineage>
</organism>
<dbReference type="Proteomes" id="UP000235050">
    <property type="component" value="Unassembled WGS sequence"/>
</dbReference>
<sequence length="108" mass="11024">MNAFTPYASGPIPGTPLYQAIHGNAASSCNCGAVLAESRSLLSSLAASSTAIAQDAAQALRMASALSWDGTAGELFRQEARQTLTLAEQAQRNAHDLSVFVNGSGAVA</sequence>